<dbReference type="RefSeq" id="XP_062690922.1">
    <property type="nucleotide sequence ID" value="XM_062838313.1"/>
</dbReference>
<feature type="region of interest" description="Disordered" evidence="1">
    <location>
        <begin position="92"/>
        <end position="119"/>
    </location>
</feature>
<sequence>MRRGEAFPVEALSGNDKKAYQPPLGLYETVDKGLFLHDVVLVLLVEETGRQCLLEVKHPTVTVTAIHCLHSCISARSELASTASQHQLGMAPAPTAAPQRDTACQGRTRQHSTLRQAQRPRCVAMPRPQLGRFTTKQQQHVLVPPSLEFGRSQEHSSCGSRQGRMQDTGGRCVNTVGVQPWVLRIGERTGNLIGDDA</sequence>
<name>A0AAJ0I3S2_9PEZI</name>
<dbReference type="AlphaFoldDB" id="A0AAJ0I3S2"/>
<proteinExistence type="predicted"/>
<comment type="caution">
    <text evidence="2">The sequence shown here is derived from an EMBL/GenBank/DDBJ whole genome shotgun (WGS) entry which is preliminary data.</text>
</comment>
<gene>
    <name evidence="2" type="ORF">B0T23DRAFT_397763</name>
</gene>
<dbReference type="EMBL" id="JAULSX010000006">
    <property type="protein sequence ID" value="KAK3489215.1"/>
    <property type="molecule type" value="Genomic_DNA"/>
</dbReference>
<feature type="compositionally biased region" description="Polar residues" evidence="1">
    <location>
        <begin position="105"/>
        <end position="116"/>
    </location>
</feature>
<evidence type="ECO:0000313" key="2">
    <source>
        <dbReference type="EMBL" id="KAK3489215.1"/>
    </source>
</evidence>
<organism evidence="2 3">
    <name type="scientific">Neurospora hispaniola</name>
    <dbReference type="NCBI Taxonomy" id="588809"/>
    <lineage>
        <taxon>Eukaryota</taxon>
        <taxon>Fungi</taxon>
        <taxon>Dikarya</taxon>
        <taxon>Ascomycota</taxon>
        <taxon>Pezizomycotina</taxon>
        <taxon>Sordariomycetes</taxon>
        <taxon>Sordariomycetidae</taxon>
        <taxon>Sordariales</taxon>
        <taxon>Sordariaceae</taxon>
        <taxon>Neurospora</taxon>
    </lineage>
</organism>
<protein>
    <submittedName>
        <fullName evidence="2">Uncharacterized protein</fullName>
    </submittedName>
</protein>
<dbReference type="Proteomes" id="UP001285908">
    <property type="component" value="Unassembled WGS sequence"/>
</dbReference>
<evidence type="ECO:0000313" key="3">
    <source>
        <dbReference type="Proteomes" id="UP001285908"/>
    </source>
</evidence>
<feature type="region of interest" description="Disordered" evidence="1">
    <location>
        <begin position="150"/>
        <end position="171"/>
    </location>
</feature>
<reference evidence="2 3" key="1">
    <citation type="journal article" date="2023" name="Mol. Phylogenet. Evol.">
        <title>Genome-scale phylogeny and comparative genomics of the fungal order Sordariales.</title>
        <authorList>
            <person name="Hensen N."/>
            <person name="Bonometti L."/>
            <person name="Westerberg I."/>
            <person name="Brannstrom I.O."/>
            <person name="Guillou S."/>
            <person name="Cros-Aarteil S."/>
            <person name="Calhoun S."/>
            <person name="Haridas S."/>
            <person name="Kuo A."/>
            <person name="Mondo S."/>
            <person name="Pangilinan J."/>
            <person name="Riley R."/>
            <person name="LaButti K."/>
            <person name="Andreopoulos B."/>
            <person name="Lipzen A."/>
            <person name="Chen C."/>
            <person name="Yan M."/>
            <person name="Daum C."/>
            <person name="Ng V."/>
            <person name="Clum A."/>
            <person name="Steindorff A."/>
            <person name="Ohm R.A."/>
            <person name="Martin F."/>
            <person name="Silar P."/>
            <person name="Natvig D.O."/>
            <person name="Lalanne C."/>
            <person name="Gautier V."/>
            <person name="Ament-Velasquez S.L."/>
            <person name="Kruys A."/>
            <person name="Hutchinson M.I."/>
            <person name="Powell A.J."/>
            <person name="Barry K."/>
            <person name="Miller A.N."/>
            <person name="Grigoriev I.V."/>
            <person name="Debuchy R."/>
            <person name="Gladieux P."/>
            <person name="Hiltunen Thoren M."/>
            <person name="Johannesson H."/>
        </authorList>
    </citation>
    <scope>NUCLEOTIDE SEQUENCE [LARGE SCALE GENOMIC DNA]</scope>
    <source>
        <strain evidence="2 3">FGSC 10403</strain>
    </source>
</reference>
<evidence type="ECO:0000256" key="1">
    <source>
        <dbReference type="SAM" id="MobiDB-lite"/>
    </source>
</evidence>
<dbReference type="GeneID" id="87875935"/>
<keyword evidence="3" id="KW-1185">Reference proteome</keyword>
<feature type="compositionally biased region" description="Polar residues" evidence="1">
    <location>
        <begin position="155"/>
        <end position="165"/>
    </location>
</feature>
<accession>A0AAJ0I3S2</accession>